<dbReference type="EMBL" id="VDLU01000002">
    <property type="protein sequence ID" value="TNJ28044.1"/>
    <property type="molecule type" value="Genomic_DNA"/>
</dbReference>
<dbReference type="OrthoDB" id="10250680at2759"/>
<accession>A0A4Z1SQC0</accession>
<dbReference type="AlphaFoldDB" id="A0A4Z1SQC0"/>
<dbReference type="Proteomes" id="UP000315496">
    <property type="component" value="Chromosome 2"/>
</dbReference>
<proteinExistence type="predicted"/>
<keyword evidence="1" id="KW-0472">Membrane</keyword>
<evidence type="ECO:0000313" key="3">
    <source>
        <dbReference type="Proteomes" id="UP000315496"/>
    </source>
</evidence>
<name>A0A4Z1SQC0_GIAMU</name>
<keyword evidence="1" id="KW-0812">Transmembrane</keyword>
<sequence length="386" mass="43043">MPRCSKDLLVAGGYTVGAVIIAVLCASLLGATTHAFKDVDLTTTGVASPKDFDAYVATPKSLYVWSHTTDSTARSTPAWVSLLQNEKDEAVYLAKFCRQHGFTEVYLFVGSVEWEYDDFFSKGEMPYTSALRSTVSILTEMGLKTHFLVYLNDAVNNLESYEKITGVAEAAANFQQRYPNLRIGTLHIDQEPSDPAQYEKYIKMLGLASAYMPISAALKPLWLRTTLTSISDRFSLFDLSLEIPSLINIADTAETFSDVIYYLTSGSAIMAYSDRTEQIVELAQDSYRSASRVGITSVKTAIETGYTNNLPEDETLHYEIVNNKDSWFTRFMELHGMFDTSSNGLGVSQNIVIHDYAQYFKTLYCVLPIDQPDITGYAYIDCSNPK</sequence>
<dbReference type="VEuPathDB" id="GiardiaDB:GMRT_10038"/>
<evidence type="ECO:0000256" key="1">
    <source>
        <dbReference type="SAM" id="Phobius"/>
    </source>
</evidence>
<comment type="caution">
    <text evidence="2">The sequence shown here is derived from an EMBL/GenBank/DDBJ whole genome shotgun (WGS) entry which is preliminary data.</text>
</comment>
<evidence type="ECO:0000313" key="2">
    <source>
        <dbReference type="EMBL" id="TNJ28044.1"/>
    </source>
</evidence>
<keyword evidence="1" id="KW-1133">Transmembrane helix</keyword>
<reference evidence="2 3" key="1">
    <citation type="submission" date="2019-05" db="EMBL/GenBank/DDBJ databases">
        <title>The compact genome of Giardia muris reveals important steps in the evolution of intestinal protozoan parasites.</title>
        <authorList>
            <person name="Xu F."/>
            <person name="Jimenez-Gonzalez A."/>
            <person name="Einarsson E."/>
            <person name="Astvaldsson A."/>
            <person name="Peirasmaki D."/>
            <person name="Eckmann L."/>
            <person name="Andersson J.O."/>
            <person name="Svard S.G."/>
            <person name="Jerlstrom-Hultqvist J."/>
        </authorList>
    </citation>
    <scope>NUCLEOTIDE SEQUENCE [LARGE SCALE GENOMIC DNA]</scope>
    <source>
        <strain evidence="2 3">Roberts-Thomson</strain>
    </source>
</reference>
<protein>
    <submittedName>
        <fullName evidence="2">Uncharacterized protein</fullName>
    </submittedName>
</protein>
<keyword evidence="3" id="KW-1185">Reference proteome</keyword>
<gene>
    <name evidence="2" type="ORF">GMRT_10038</name>
</gene>
<feature type="transmembrane region" description="Helical" evidence="1">
    <location>
        <begin position="7"/>
        <end position="29"/>
    </location>
</feature>
<organism evidence="2 3">
    <name type="scientific">Giardia muris</name>
    <dbReference type="NCBI Taxonomy" id="5742"/>
    <lineage>
        <taxon>Eukaryota</taxon>
        <taxon>Metamonada</taxon>
        <taxon>Diplomonadida</taxon>
        <taxon>Hexamitidae</taxon>
        <taxon>Giardiinae</taxon>
        <taxon>Giardia</taxon>
    </lineage>
</organism>